<dbReference type="Proteomes" id="UP000017127">
    <property type="component" value="Unassembled WGS sequence"/>
</dbReference>
<keyword evidence="5" id="KW-0411">Iron-sulfur</keyword>
<dbReference type="Pfam" id="PF12617">
    <property type="entry name" value="LdpA_C"/>
    <property type="match status" value="1"/>
</dbReference>
<dbReference type="InterPro" id="IPR021039">
    <property type="entry name" value="Fe-S-bd_prot_LdpA_C"/>
</dbReference>
<evidence type="ECO:0000256" key="4">
    <source>
        <dbReference type="ARBA" id="ARBA00023004"/>
    </source>
</evidence>
<reference evidence="7 8" key="1">
    <citation type="journal article" date="2013" name="Front. Microbiol.">
        <title>Comparative genomic analyses of the cyanobacterium, Lyngbya aestuarii BL J, a powerful hydrogen producer.</title>
        <authorList>
            <person name="Kothari A."/>
            <person name="Vaughn M."/>
            <person name="Garcia-Pichel F."/>
        </authorList>
    </citation>
    <scope>NUCLEOTIDE SEQUENCE [LARGE SCALE GENOMIC DNA]</scope>
    <source>
        <strain evidence="7 8">BL J</strain>
    </source>
</reference>
<evidence type="ECO:0000313" key="7">
    <source>
        <dbReference type="EMBL" id="ERT04106.1"/>
    </source>
</evidence>
<proteinExistence type="predicted"/>
<dbReference type="PATRIC" id="fig|1348334.3.peg.5702"/>
<comment type="cofactor">
    <cofactor evidence="1">
        <name>[4Fe-4S] cluster</name>
        <dbReference type="ChEBI" id="CHEBI:49883"/>
    </cofactor>
</comment>
<dbReference type="Gene3D" id="3.30.70.20">
    <property type="match status" value="1"/>
</dbReference>
<feature type="domain" description="4Fe-4S ferredoxin-type" evidence="6">
    <location>
        <begin position="96"/>
        <end position="127"/>
    </location>
</feature>
<dbReference type="GO" id="GO:0051539">
    <property type="term" value="F:4 iron, 4 sulfur cluster binding"/>
    <property type="evidence" value="ECO:0007669"/>
    <property type="project" value="UniProtKB-KW"/>
</dbReference>
<organism evidence="7 8">
    <name type="scientific">Lyngbya aestuarii BL J</name>
    <dbReference type="NCBI Taxonomy" id="1348334"/>
    <lineage>
        <taxon>Bacteria</taxon>
        <taxon>Bacillati</taxon>
        <taxon>Cyanobacteriota</taxon>
        <taxon>Cyanophyceae</taxon>
        <taxon>Oscillatoriophycideae</taxon>
        <taxon>Oscillatoriales</taxon>
        <taxon>Microcoleaceae</taxon>
        <taxon>Lyngbya</taxon>
    </lineage>
</organism>
<dbReference type="InterPro" id="IPR017900">
    <property type="entry name" value="4Fe4S_Fe_S_CS"/>
</dbReference>
<accession>U7QBJ3</accession>
<dbReference type="PANTHER" id="PTHR24960">
    <property type="entry name" value="PHOTOSYSTEM I IRON-SULFUR CENTER-RELATED"/>
    <property type="match status" value="1"/>
</dbReference>
<dbReference type="PANTHER" id="PTHR24960:SF79">
    <property type="entry name" value="PHOTOSYSTEM I IRON-SULFUR CENTER"/>
    <property type="match status" value="1"/>
</dbReference>
<evidence type="ECO:0000256" key="1">
    <source>
        <dbReference type="ARBA" id="ARBA00001966"/>
    </source>
</evidence>
<evidence type="ECO:0000256" key="2">
    <source>
        <dbReference type="ARBA" id="ARBA00022485"/>
    </source>
</evidence>
<evidence type="ECO:0000256" key="5">
    <source>
        <dbReference type="ARBA" id="ARBA00023014"/>
    </source>
</evidence>
<gene>
    <name evidence="7" type="ORF">M595_5953</name>
</gene>
<comment type="caution">
    <text evidence="7">The sequence shown here is derived from an EMBL/GenBank/DDBJ whole genome shotgun (WGS) entry which is preliminary data.</text>
</comment>
<dbReference type="SUPFAM" id="SSF54862">
    <property type="entry name" value="4Fe-4S ferredoxins"/>
    <property type="match status" value="1"/>
</dbReference>
<dbReference type="InterPro" id="IPR017896">
    <property type="entry name" value="4Fe4S_Fe-S-bd"/>
</dbReference>
<dbReference type="Pfam" id="PF25160">
    <property type="entry name" value="LdpA_Fe-S-bd"/>
    <property type="match status" value="1"/>
</dbReference>
<protein>
    <submittedName>
        <fullName evidence="7">Iron-sulfur binding domain protein</fullName>
    </submittedName>
</protein>
<dbReference type="PROSITE" id="PS51379">
    <property type="entry name" value="4FE4S_FER_2"/>
    <property type="match status" value="2"/>
</dbReference>
<dbReference type="InterPro" id="IPR057431">
    <property type="entry name" value="LdpA_Fe-S-bd"/>
</dbReference>
<keyword evidence="3" id="KW-0479">Metal-binding</keyword>
<feature type="domain" description="4Fe-4S ferredoxin-type" evidence="6">
    <location>
        <begin position="132"/>
        <end position="160"/>
    </location>
</feature>
<evidence type="ECO:0000313" key="8">
    <source>
        <dbReference type="Proteomes" id="UP000017127"/>
    </source>
</evidence>
<evidence type="ECO:0000256" key="3">
    <source>
        <dbReference type="ARBA" id="ARBA00022723"/>
    </source>
</evidence>
<keyword evidence="8" id="KW-1185">Reference proteome</keyword>
<dbReference type="EMBL" id="AUZM01000123">
    <property type="protein sequence ID" value="ERT04106.1"/>
    <property type="molecule type" value="Genomic_DNA"/>
</dbReference>
<dbReference type="AlphaFoldDB" id="U7QBJ3"/>
<dbReference type="GO" id="GO:0046872">
    <property type="term" value="F:metal ion binding"/>
    <property type="evidence" value="ECO:0007669"/>
    <property type="project" value="UniProtKB-KW"/>
</dbReference>
<dbReference type="NCBIfam" id="NF045992">
    <property type="entry name" value="CircClkLdpA"/>
    <property type="match status" value="1"/>
</dbReference>
<keyword evidence="2" id="KW-0004">4Fe-4S</keyword>
<evidence type="ECO:0000259" key="6">
    <source>
        <dbReference type="PROSITE" id="PS51379"/>
    </source>
</evidence>
<name>U7QBJ3_9CYAN</name>
<sequence>MNSSPLQSLQYGNWFKLICGASYQHLPAVRNLTFAYTLAGADCIDIAADPAVIAVAREAMVTASHWVESATVRGFPAVSQPLLMVSFNDGEDPHFRKAEFDSTACPSDCWRPCETVCPADAITFNDPVNPSSGGVRDPLCYGCGRCIPVCPSQIISTRSIVSTPENIAPLVLSAGVDAIEIHTQVGRVSDFKRLWYSVQPWINRLKLVAISCPDGGDLIDYLRTLYEIISPLPCPLIWQTDGRPMSGDIGAGTTTACLKLGQKVLAANLPGYVQLAGGTNHSTVAKLKSMGLLASSRPQNPSKLARPGVARVNLLKSRTVAGVAYGSYARVLLSPLLEKLESKYTPEPGSSPNNDVGLATTAQPSALTRLETNPELLWQTVSLAHSLVAQLKGFQSARG</sequence>
<dbReference type="InterPro" id="IPR050157">
    <property type="entry name" value="PSI_iron-sulfur_center"/>
</dbReference>
<dbReference type="RefSeq" id="WP_023069619.1">
    <property type="nucleotide sequence ID" value="NZ_AUZM01000123.1"/>
</dbReference>
<dbReference type="OrthoDB" id="9789030at2"/>
<dbReference type="PROSITE" id="PS00198">
    <property type="entry name" value="4FE4S_FER_1"/>
    <property type="match status" value="1"/>
</dbReference>
<keyword evidence="4" id="KW-0408">Iron</keyword>